<protein>
    <submittedName>
        <fullName evidence="1">Uncharacterized protein</fullName>
    </submittedName>
</protein>
<evidence type="ECO:0000313" key="1">
    <source>
        <dbReference type="EMBL" id="RJG10961.1"/>
    </source>
</evidence>
<dbReference type="RefSeq" id="WP_119955093.1">
    <property type="nucleotide sequence ID" value="NZ_QYUR01000003.1"/>
</dbReference>
<dbReference type="Proteomes" id="UP000284021">
    <property type="component" value="Unassembled WGS sequence"/>
</dbReference>
<dbReference type="AlphaFoldDB" id="A0A418XEK8"/>
<keyword evidence="2" id="KW-1185">Reference proteome</keyword>
<comment type="caution">
    <text evidence="1">The sequence shown here is derived from an EMBL/GenBank/DDBJ whole genome shotgun (WGS) entry which is preliminary data.</text>
</comment>
<dbReference type="EMBL" id="QYUR01000003">
    <property type="protein sequence ID" value="RJG10961.1"/>
    <property type="molecule type" value="Genomic_DNA"/>
</dbReference>
<proteinExistence type="predicted"/>
<accession>A0A418XEK8</accession>
<reference evidence="1 2" key="1">
    <citation type="submission" date="2018-09" db="EMBL/GenBank/DDBJ databases">
        <authorList>
            <person name="Zhu H."/>
        </authorList>
    </citation>
    <scope>NUCLEOTIDE SEQUENCE [LARGE SCALE GENOMIC DNA]</scope>
    <source>
        <strain evidence="1 2">K1S02-6</strain>
    </source>
</reference>
<organism evidence="1 2">
    <name type="scientific">Pseudomonas cavernicola</name>
    <dbReference type="NCBI Taxonomy" id="2320866"/>
    <lineage>
        <taxon>Bacteria</taxon>
        <taxon>Pseudomonadati</taxon>
        <taxon>Pseudomonadota</taxon>
        <taxon>Gammaproteobacteria</taxon>
        <taxon>Pseudomonadales</taxon>
        <taxon>Pseudomonadaceae</taxon>
        <taxon>Pseudomonas</taxon>
    </lineage>
</organism>
<name>A0A418XEK8_9PSED</name>
<sequence>MKRTPLEVIEREIEAAKTSAHPPTTISYASGMIVMAEVSCAITHAQASELERRLHTIENAYWAKQLGVVA</sequence>
<gene>
    <name evidence="1" type="ORF">D3879_14885</name>
</gene>
<evidence type="ECO:0000313" key="2">
    <source>
        <dbReference type="Proteomes" id="UP000284021"/>
    </source>
</evidence>